<keyword evidence="1" id="KW-1133">Transmembrane helix</keyword>
<feature type="transmembrane region" description="Helical" evidence="1">
    <location>
        <begin position="187"/>
        <end position="214"/>
    </location>
</feature>
<keyword evidence="3" id="KW-1185">Reference proteome</keyword>
<feature type="transmembrane region" description="Helical" evidence="1">
    <location>
        <begin position="234"/>
        <end position="255"/>
    </location>
</feature>
<dbReference type="RefSeq" id="WP_245678257.1">
    <property type="nucleotide sequence ID" value="NZ_CP012159.1"/>
</dbReference>
<proteinExistence type="predicted"/>
<feature type="transmembrane region" description="Helical" evidence="1">
    <location>
        <begin position="379"/>
        <end position="398"/>
    </location>
</feature>
<dbReference type="EMBL" id="CP012159">
    <property type="protein sequence ID" value="AKT36479.1"/>
    <property type="molecule type" value="Genomic_DNA"/>
</dbReference>
<evidence type="ECO:0000256" key="1">
    <source>
        <dbReference type="SAM" id="Phobius"/>
    </source>
</evidence>
<feature type="transmembrane region" description="Helical" evidence="1">
    <location>
        <begin position="295"/>
        <end position="313"/>
    </location>
</feature>
<feature type="transmembrane region" description="Helical" evidence="1">
    <location>
        <begin position="79"/>
        <end position="97"/>
    </location>
</feature>
<sequence>MAGEVHPESKRCWVDRALCVMATALPFALALTRAASAGQWRDDLSSVRDLGLVAVGVGGGLSTAITQALAMIPLGPRTFRAALGSALALGLAARLLYGLVRDLLVASAQAAPGGSFLSRIGLAGRSGGSPRLASLFAAIATLTAALSPTWQREGTVGGGAMIATAGALAAIRLAQQAVAHGRAQARPWLGLGVLLGGIVAESPAAGLSVLGALLAVIVATRPSAPWGALPSRRVLLTAAGAASLVAMLLLAPLLLRPLAPRAWADLGRALSSERMAALDIASAQTGALAAWVREMGAISLLIAAAGAVVAFARAPSRPLIAPLLALLVLDSLLPARAAGVLSADPLTAVRSLAVVGIAAGSAVGVQEAVNALLHARVPLSRTAAVLVVMFHVTLVALTSEEAGFAADRGEQMSAEVWVDEALGGLEPRAAILVRSPAMAWRLWAARLSRGERPDVLVIPIPLLNRGRVALSLLLQEPTLEPLLRDFALTGEPSELGLSSLADVRPLHVELDRSWSRKLLSHLSVDGLWLEYAPEPLGPSDRKLAAAESVVPLRRTLAALSEATMPDASTSAVLAETLRGHSSVIGMLGERVVAQTFLDTTRQLSGQDPFVVGRPIRLAQTGVRQASVARRPVVPRLVGAARRR</sequence>
<feature type="transmembrane region" description="Helical" evidence="1">
    <location>
        <begin position="50"/>
        <end position="72"/>
    </location>
</feature>
<keyword evidence="1" id="KW-0472">Membrane</keyword>
<dbReference type="KEGG" id="ccro:CMC5_005950"/>
<feature type="transmembrane region" description="Helical" evidence="1">
    <location>
        <begin position="351"/>
        <end position="373"/>
    </location>
</feature>
<dbReference type="STRING" id="52.CMC5_005950"/>
<accession>A0A0K1E6J5</accession>
<dbReference type="Proteomes" id="UP000067626">
    <property type="component" value="Chromosome"/>
</dbReference>
<name>A0A0K1E6J5_CHOCO</name>
<feature type="transmembrane region" description="Helical" evidence="1">
    <location>
        <begin position="319"/>
        <end position="339"/>
    </location>
</feature>
<organism evidence="2 3">
    <name type="scientific">Chondromyces crocatus</name>
    <dbReference type="NCBI Taxonomy" id="52"/>
    <lineage>
        <taxon>Bacteria</taxon>
        <taxon>Pseudomonadati</taxon>
        <taxon>Myxococcota</taxon>
        <taxon>Polyangia</taxon>
        <taxon>Polyangiales</taxon>
        <taxon>Polyangiaceae</taxon>
        <taxon>Chondromyces</taxon>
    </lineage>
</organism>
<dbReference type="AlphaFoldDB" id="A0A0K1E6J5"/>
<protein>
    <submittedName>
        <fullName evidence="2">Uncharacterized protein</fullName>
    </submittedName>
</protein>
<reference evidence="2 3" key="1">
    <citation type="submission" date="2015-07" db="EMBL/GenBank/DDBJ databases">
        <title>Genome analysis of myxobacterium Chondromyces crocatus Cm c5 reveals a high potential for natural compound synthesis and the genetic basis for the loss of fruiting body formation.</title>
        <authorList>
            <person name="Zaburannyi N."/>
            <person name="Bunk B."/>
            <person name="Maier J."/>
            <person name="Overmann J."/>
            <person name="Mueller R."/>
        </authorList>
    </citation>
    <scope>NUCLEOTIDE SEQUENCE [LARGE SCALE GENOMIC DNA]</scope>
    <source>
        <strain evidence="2 3">Cm c5</strain>
    </source>
</reference>
<keyword evidence="1" id="KW-0812">Transmembrane</keyword>
<gene>
    <name evidence="2" type="ORF">CMC5_005950</name>
</gene>
<feature type="transmembrane region" description="Helical" evidence="1">
    <location>
        <begin position="132"/>
        <end position="150"/>
    </location>
</feature>
<feature type="transmembrane region" description="Helical" evidence="1">
    <location>
        <begin position="156"/>
        <end position="175"/>
    </location>
</feature>
<evidence type="ECO:0000313" key="3">
    <source>
        <dbReference type="Proteomes" id="UP000067626"/>
    </source>
</evidence>
<evidence type="ECO:0000313" key="2">
    <source>
        <dbReference type="EMBL" id="AKT36479.1"/>
    </source>
</evidence>